<organism evidence="4 5">
    <name type="scientific">Buttiauxella agrestis ATCC 33320</name>
    <dbReference type="NCBI Taxonomy" id="1006004"/>
    <lineage>
        <taxon>Bacteria</taxon>
        <taxon>Pseudomonadati</taxon>
        <taxon>Pseudomonadota</taxon>
        <taxon>Gammaproteobacteria</taxon>
        <taxon>Enterobacterales</taxon>
        <taxon>Enterobacteriaceae</taxon>
        <taxon>Buttiauxella</taxon>
    </lineage>
</organism>
<dbReference type="Pfam" id="PF04221">
    <property type="entry name" value="RelB"/>
    <property type="match status" value="1"/>
</dbReference>
<gene>
    <name evidence="4" type="ORF">GBAG_0366</name>
</gene>
<dbReference type="eggNOG" id="COG3077">
    <property type="taxonomic scope" value="Bacteria"/>
</dbReference>
<evidence type="ECO:0000313" key="4">
    <source>
        <dbReference type="EMBL" id="KFC84200.1"/>
    </source>
</evidence>
<reference evidence="4 5" key="1">
    <citation type="submission" date="2014-05" db="EMBL/GenBank/DDBJ databases">
        <title>ATOL: Assembling a taxonomically balanced genome-scale reconstruction of the evolutionary history of the Enterobacteriaceae.</title>
        <authorList>
            <person name="Plunkett G.III."/>
            <person name="Neeno-Eckwall E.C."/>
            <person name="Glasner J.D."/>
            <person name="Perna N.T."/>
        </authorList>
    </citation>
    <scope>NUCLEOTIDE SEQUENCE [LARGE SCALE GENOMIC DNA]</scope>
    <source>
        <strain evidence="4 5">ATCC 33320</strain>
    </source>
</reference>
<comment type="similarity">
    <text evidence="1">Belongs to the RelB/DinJ antitoxin family.</text>
</comment>
<keyword evidence="5" id="KW-1185">Reference proteome</keyword>
<dbReference type="PANTHER" id="PTHR38781:SF1">
    <property type="entry name" value="ANTITOXIN DINJ-RELATED"/>
    <property type="match status" value="1"/>
</dbReference>
<dbReference type="PANTHER" id="PTHR38781">
    <property type="entry name" value="ANTITOXIN DINJ-RELATED"/>
    <property type="match status" value="1"/>
</dbReference>
<sequence>MDSVIRTRIDSQTKQKATEILESCGLTMSTALRLFVEQVVINEGLPFDINRKPSPRLIQAMRETQEILQSGKSGFSDINEQMDVLNNGEQQSSKAAVSDKTHKII</sequence>
<dbReference type="GO" id="GO:0006355">
    <property type="term" value="P:regulation of DNA-templated transcription"/>
    <property type="evidence" value="ECO:0007669"/>
    <property type="project" value="InterPro"/>
</dbReference>
<dbReference type="InterPro" id="IPR007337">
    <property type="entry name" value="RelB/DinJ"/>
</dbReference>
<dbReference type="OrthoDB" id="3174560at2"/>
<evidence type="ECO:0000256" key="2">
    <source>
        <dbReference type="ARBA" id="ARBA00022649"/>
    </source>
</evidence>
<dbReference type="Gene3D" id="1.10.1220.10">
    <property type="entry name" value="Met repressor-like"/>
    <property type="match status" value="1"/>
</dbReference>
<dbReference type="STRING" id="1006004.GBAG_0366"/>
<evidence type="ECO:0008006" key="6">
    <source>
        <dbReference type="Google" id="ProtNLM"/>
    </source>
</evidence>
<evidence type="ECO:0000256" key="3">
    <source>
        <dbReference type="SAM" id="MobiDB-lite"/>
    </source>
</evidence>
<protein>
    <recommendedName>
        <fullName evidence="6">DNA-damage-inducible protein J</fullName>
    </recommendedName>
</protein>
<dbReference type="RefSeq" id="WP_051873616.1">
    <property type="nucleotide sequence ID" value="NZ_JMPI01000011.1"/>
</dbReference>
<dbReference type="NCBIfam" id="TIGR02384">
    <property type="entry name" value="RelB_DinJ"/>
    <property type="match status" value="1"/>
</dbReference>
<accession>A0A085GKF5</accession>
<evidence type="ECO:0000256" key="1">
    <source>
        <dbReference type="ARBA" id="ARBA00010562"/>
    </source>
</evidence>
<proteinExistence type="inferred from homology"/>
<comment type="caution">
    <text evidence="4">The sequence shown here is derived from an EMBL/GenBank/DDBJ whole genome shotgun (WGS) entry which is preliminary data.</text>
</comment>
<dbReference type="EMBL" id="JMPI01000011">
    <property type="protein sequence ID" value="KFC84200.1"/>
    <property type="molecule type" value="Genomic_DNA"/>
</dbReference>
<evidence type="ECO:0000313" key="5">
    <source>
        <dbReference type="Proteomes" id="UP000028653"/>
    </source>
</evidence>
<keyword evidence="2" id="KW-1277">Toxin-antitoxin system</keyword>
<dbReference type="InterPro" id="IPR013321">
    <property type="entry name" value="Arc_rbn_hlx_hlx"/>
</dbReference>
<dbReference type="AlphaFoldDB" id="A0A085GKF5"/>
<feature type="region of interest" description="Disordered" evidence="3">
    <location>
        <begin position="86"/>
        <end position="105"/>
    </location>
</feature>
<dbReference type="Proteomes" id="UP000028653">
    <property type="component" value="Unassembled WGS sequence"/>
</dbReference>
<dbReference type="GO" id="GO:0006351">
    <property type="term" value="P:DNA-templated transcription"/>
    <property type="evidence" value="ECO:0007669"/>
    <property type="project" value="TreeGrafter"/>
</dbReference>
<name>A0A085GKF5_9ENTR</name>
<dbReference type="GO" id="GO:0043565">
    <property type="term" value="F:sequence-specific DNA binding"/>
    <property type="evidence" value="ECO:0007669"/>
    <property type="project" value="UniProtKB-ARBA"/>
</dbReference>